<evidence type="ECO:0000256" key="7">
    <source>
        <dbReference type="ARBA" id="ARBA00023136"/>
    </source>
</evidence>
<evidence type="ECO:0000256" key="1">
    <source>
        <dbReference type="ARBA" id="ARBA00004370"/>
    </source>
</evidence>
<dbReference type="EMBL" id="KU869713">
    <property type="protein sequence ID" value="AND97111.1"/>
    <property type="molecule type" value="Genomic_DNA"/>
</dbReference>
<proteinExistence type="inferred from homology"/>
<keyword evidence="4 9" id="KW-0813">Transport</keyword>
<dbReference type="AlphaFoldDB" id="A0A172QHE6"/>
<keyword evidence="9 10" id="KW-0496">Mitochondrion</keyword>
<comment type="catalytic activity">
    <reaction evidence="8 9">
        <text>a ubiquinone + NADH + 5 H(+)(in) = a ubiquinol + NAD(+) + 4 H(+)(out)</text>
        <dbReference type="Rhea" id="RHEA:29091"/>
        <dbReference type="Rhea" id="RHEA-COMP:9565"/>
        <dbReference type="Rhea" id="RHEA-COMP:9566"/>
        <dbReference type="ChEBI" id="CHEBI:15378"/>
        <dbReference type="ChEBI" id="CHEBI:16389"/>
        <dbReference type="ChEBI" id="CHEBI:17976"/>
        <dbReference type="ChEBI" id="CHEBI:57540"/>
        <dbReference type="ChEBI" id="CHEBI:57945"/>
        <dbReference type="EC" id="7.1.1.2"/>
    </reaction>
</comment>
<keyword evidence="7 9" id="KW-0472">Membrane</keyword>
<accession>A0A172QHE6</accession>
<evidence type="ECO:0000313" key="10">
    <source>
        <dbReference type="EMBL" id="AND97111.1"/>
    </source>
</evidence>
<evidence type="ECO:0000256" key="4">
    <source>
        <dbReference type="ARBA" id="ARBA00022448"/>
    </source>
</evidence>
<comment type="similarity">
    <text evidence="2 9">Belongs to the complex I subunit 3 family.</text>
</comment>
<comment type="function">
    <text evidence="9">Core subunit of the mitochondrial membrane respiratory chain NADH dehydrogenase (Complex I) which catalyzes electron transfer from NADH through the respiratory chain, using ubiquinone as an electron acceptor. Essential for the catalytic activity of complex I.</text>
</comment>
<dbReference type="Pfam" id="PF00507">
    <property type="entry name" value="Oxidored_q4"/>
    <property type="match status" value="1"/>
</dbReference>
<comment type="subcellular location">
    <subcellularLocation>
        <location evidence="1">Membrane</location>
    </subcellularLocation>
    <subcellularLocation>
        <location evidence="9">Mitochondrion membrane</location>
        <topology evidence="9">Multi-pass membrane protein</topology>
    </subcellularLocation>
</comment>
<evidence type="ECO:0000256" key="8">
    <source>
        <dbReference type="ARBA" id="ARBA00049551"/>
    </source>
</evidence>
<dbReference type="PANTHER" id="PTHR11058">
    <property type="entry name" value="NADH-UBIQUINONE OXIDOREDUCTASE CHAIN 3"/>
    <property type="match status" value="1"/>
</dbReference>
<evidence type="ECO:0000256" key="9">
    <source>
        <dbReference type="RuleBase" id="RU003640"/>
    </source>
</evidence>
<organism evidence="10">
    <name type="scientific">Stygobromus foliatus</name>
    <dbReference type="NCBI Taxonomy" id="1678291"/>
    <lineage>
        <taxon>Eukaryota</taxon>
        <taxon>Metazoa</taxon>
        <taxon>Ecdysozoa</taxon>
        <taxon>Arthropoda</taxon>
        <taxon>Crustacea</taxon>
        <taxon>Multicrustacea</taxon>
        <taxon>Malacostraca</taxon>
        <taxon>Eumalacostraca</taxon>
        <taxon>Peracarida</taxon>
        <taxon>Amphipoda</taxon>
        <taxon>Senticaudata</taxon>
        <taxon>Gammarida</taxon>
        <taxon>Crangonyctidira</taxon>
        <taxon>Crangonyctoidea</taxon>
        <taxon>Crangonyctidae</taxon>
        <taxon>Stygobromus</taxon>
    </lineage>
</organism>
<keyword evidence="9" id="KW-0249">Electron transport</keyword>
<evidence type="ECO:0000256" key="5">
    <source>
        <dbReference type="ARBA" id="ARBA00022692"/>
    </source>
</evidence>
<keyword evidence="9" id="KW-1278">Translocase</keyword>
<dbReference type="Gene3D" id="1.20.58.1610">
    <property type="entry name" value="NADH:ubiquinone/plastoquinone oxidoreductase, chain 3"/>
    <property type="match status" value="1"/>
</dbReference>
<dbReference type="InterPro" id="IPR000440">
    <property type="entry name" value="NADH_UbQ/plastoQ_OxRdtase_su3"/>
</dbReference>
<sequence>MPSITLFFIAAFSISGILMSMALIIGAHRLKDRNDLMPYECGFDPQKSARLPFSLRFFLLSLIFLIFDVEVALILPLGASSHLVSPAILWVSAIFVILILILGLFYEWALGSLEWV</sequence>
<dbReference type="EC" id="7.1.1.2" evidence="9"/>
<protein>
    <recommendedName>
        <fullName evidence="3 9">NADH-ubiquinone oxidoreductase chain 3</fullName>
        <ecNumber evidence="9">7.1.1.2</ecNumber>
    </recommendedName>
</protein>
<feature type="transmembrane region" description="Helical" evidence="9">
    <location>
        <begin position="6"/>
        <end position="27"/>
    </location>
</feature>
<geneLocation type="mitochondrion" evidence="10"/>
<gene>
    <name evidence="10" type="primary">nad3</name>
</gene>
<keyword evidence="9" id="KW-0520">NAD</keyword>
<reference evidence="10" key="1">
    <citation type="submission" date="2016-03" db="EMBL/GenBank/DDBJ databases">
        <title>Comparative mitogenomic analyses of three North American stygobiont amphipods of the genus Stygobromus (Crustacea: Amphipoda).</title>
        <authorList>
            <person name="Aunins A.W."/>
            <person name="King T.L."/>
            <person name="Hobson C.S."/>
            <person name="Nelms D.L."/>
        </authorList>
    </citation>
    <scope>NUCLEOTIDE SEQUENCE</scope>
</reference>
<keyword evidence="5 9" id="KW-0812">Transmembrane</keyword>
<keyword evidence="6 9" id="KW-1133">Transmembrane helix</keyword>
<dbReference type="GO" id="GO:0030964">
    <property type="term" value="C:NADH dehydrogenase complex"/>
    <property type="evidence" value="ECO:0007669"/>
    <property type="project" value="TreeGrafter"/>
</dbReference>
<name>A0A172QHE6_9CRUS</name>
<keyword evidence="9" id="KW-0679">Respiratory chain</keyword>
<evidence type="ECO:0000256" key="2">
    <source>
        <dbReference type="ARBA" id="ARBA00008472"/>
    </source>
</evidence>
<keyword evidence="9" id="KW-0830">Ubiquinone</keyword>
<feature type="transmembrane region" description="Helical" evidence="9">
    <location>
        <begin position="87"/>
        <end position="106"/>
    </location>
</feature>
<evidence type="ECO:0000256" key="6">
    <source>
        <dbReference type="ARBA" id="ARBA00022989"/>
    </source>
</evidence>
<dbReference type="GO" id="GO:0031966">
    <property type="term" value="C:mitochondrial membrane"/>
    <property type="evidence" value="ECO:0007669"/>
    <property type="project" value="UniProtKB-SubCell"/>
</dbReference>
<dbReference type="GO" id="GO:0008137">
    <property type="term" value="F:NADH dehydrogenase (ubiquinone) activity"/>
    <property type="evidence" value="ECO:0007669"/>
    <property type="project" value="UniProtKB-UniRule"/>
</dbReference>
<feature type="transmembrane region" description="Helical" evidence="9">
    <location>
        <begin position="57"/>
        <end position="75"/>
    </location>
</feature>
<dbReference type="PANTHER" id="PTHR11058:SF9">
    <property type="entry name" value="NADH-UBIQUINONE OXIDOREDUCTASE CHAIN 3"/>
    <property type="match status" value="1"/>
</dbReference>
<evidence type="ECO:0000256" key="3">
    <source>
        <dbReference type="ARBA" id="ARBA00021007"/>
    </source>
</evidence>
<dbReference type="InterPro" id="IPR038430">
    <property type="entry name" value="NDAH_ubi_oxred_su3_sf"/>
</dbReference>